<organism evidence="2">
    <name type="scientific">Salmonella enterica</name>
    <name type="common">Salmonella choleraesuis</name>
    <dbReference type="NCBI Taxonomy" id="28901"/>
    <lineage>
        <taxon>Bacteria</taxon>
        <taxon>Pseudomonadati</taxon>
        <taxon>Pseudomonadota</taxon>
        <taxon>Gammaproteobacteria</taxon>
        <taxon>Enterobacterales</taxon>
        <taxon>Enterobacteriaceae</taxon>
        <taxon>Salmonella</taxon>
    </lineage>
</organism>
<evidence type="ECO:0000256" key="1">
    <source>
        <dbReference type="SAM" id="Phobius"/>
    </source>
</evidence>
<keyword evidence="1" id="KW-0472">Membrane</keyword>
<feature type="transmembrane region" description="Helical" evidence="1">
    <location>
        <begin position="32"/>
        <end position="54"/>
    </location>
</feature>
<keyword evidence="1" id="KW-1133">Transmembrane helix</keyword>
<sequence length="74" mass="8253">MTMDKMTTGASYGVSFATTFYSVLDSFTHDEWAAIGILGGLIFGALTWIANIYFQYRRLKLMEREGADGAKEES</sequence>
<evidence type="ECO:0000313" key="2">
    <source>
        <dbReference type="EMBL" id="EAM8420109.1"/>
    </source>
</evidence>
<proteinExistence type="predicted"/>
<name>A0A618Z637_SALER</name>
<dbReference type="AlphaFoldDB" id="A0A618Z637"/>
<reference evidence="2" key="1">
    <citation type="submission" date="2018-08" db="EMBL/GenBank/DDBJ databases">
        <authorList>
            <consortium name="GenomeTrakr network: Whole genome sequencing for foodborne pathogen traceback"/>
        </authorList>
    </citation>
    <scope>NUCLEOTIDE SEQUENCE</scope>
    <source>
        <strain evidence="2">FDA00009177</strain>
    </source>
</reference>
<accession>A0A618Z637</accession>
<dbReference type="Pfam" id="PF04971">
    <property type="entry name" value="Phage_holin_2_1"/>
    <property type="match status" value="1"/>
</dbReference>
<keyword evidence="1" id="KW-0812">Transmembrane</keyword>
<dbReference type="GO" id="GO:0140911">
    <property type="term" value="F:pore-forming activity"/>
    <property type="evidence" value="ECO:0007669"/>
    <property type="project" value="InterPro"/>
</dbReference>
<dbReference type="EMBL" id="AACWFO010000014">
    <property type="protein sequence ID" value="EAM8420109.1"/>
    <property type="molecule type" value="Genomic_DNA"/>
</dbReference>
<gene>
    <name evidence="2" type="ORF">AC527_23205</name>
</gene>
<protein>
    <submittedName>
        <fullName evidence="2">Lysis protein</fullName>
    </submittedName>
</protein>
<dbReference type="GO" id="GO:0001907">
    <property type="term" value="P:symbiont-mediated killing of host cell"/>
    <property type="evidence" value="ECO:0007669"/>
    <property type="project" value="InterPro"/>
</dbReference>
<comment type="caution">
    <text evidence="2">The sequence shown here is derived from an EMBL/GenBank/DDBJ whole genome shotgun (WGS) entry which is preliminary data.</text>
</comment>
<dbReference type="InterPro" id="IPR007054">
    <property type="entry name" value="Lysis_S"/>
</dbReference>